<organism evidence="1 2">
    <name type="scientific">Camellia sinensis var. sinensis</name>
    <name type="common">China tea</name>
    <dbReference type="NCBI Taxonomy" id="542762"/>
    <lineage>
        <taxon>Eukaryota</taxon>
        <taxon>Viridiplantae</taxon>
        <taxon>Streptophyta</taxon>
        <taxon>Embryophyta</taxon>
        <taxon>Tracheophyta</taxon>
        <taxon>Spermatophyta</taxon>
        <taxon>Magnoliopsida</taxon>
        <taxon>eudicotyledons</taxon>
        <taxon>Gunneridae</taxon>
        <taxon>Pentapetalae</taxon>
        <taxon>asterids</taxon>
        <taxon>Ericales</taxon>
        <taxon>Theaceae</taxon>
        <taxon>Camellia</taxon>
    </lineage>
</organism>
<evidence type="ECO:0000313" key="1">
    <source>
        <dbReference type="EMBL" id="THF99616.1"/>
    </source>
</evidence>
<gene>
    <name evidence="1" type="ORF">TEA_004061</name>
</gene>
<protein>
    <submittedName>
        <fullName evidence="1">Uncharacterized protein</fullName>
    </submittedName>
</protein>
<evidence type="ECO:0000313" key="2">
    <source>
        <dbReference type="Proteomes" id="UP000306102"/>
    </source>
</evidence>
<proteinExistence type="predicted"/>
<accession>A0A4V3WK57</accession>
<comment type="caution">
    <text evidence="1">The sequence shown here is derived from an EMBL/GenBank/DDBJ whole genome shotgun (WGS) entry which is preliminary data.</text>
</comment>
<keyword evidence="2" id="KW-1185">Reference proteome</keyword>
<name>A0A4V3WK57_CAMSN</name>
<dbReference type="AlphaFoldDB" id="A0A4V3WK57"/>
<dbReference type="Proteomes" id="UP000306102">
    <property type="component" value="Unassembled WGS sequence"/>
</dbReference>
<dbReference type="EMBL" id="SDRB02011907">
    <property type="protein sequence ID" value="THF99616.1"/>
    <property type="molecule type" value="Genomic_DNA"/>
</dbReference>
<sequence>MPIFYHMDYCQRDQSSSSEKFYYVVKINAVKSPLYIETNNISDSCKNEGGGGGGGGEKHSYVVVGDYLLWSDVENLCNVDMIFPARMISGRNILSFLDVHSVLADGFDLVYYQFMSCNFFCRIIGAYATLS</sequence>
<reference evidence="1 2" key="1">
    <citation type="journal article" date="2018" name="Proc. Natl. Acad. Sci. U.S.A.">
        <title>Draft genome sequence of Camellia sinensis var. sinensis provides insights into the evolution of the tea genome and tea quality.</title>
        <authorList>
            <person name="Wei C."/>
            <person name="Yang H."/>
            <person name="Wang S."/>
            <person name="Zhao J."/>
            <person name="Liu C."/>
            <person name="Gao L."/>
            <person name="Xia E."/>
            <person name="Lu Y."/>
            <person name="Tai Y."/>
            <person name="She G."/>
            <person name="Sun J."/>
            <person name="Cao H."/>
            <person name="Tong W."/>
            <person name="Gao Q."/>
            <person name="Li Y."/>
            <person name="Deng W."/>
            <person name="Jiang X."/>
            <person name="Wang W."/>
            <person name="Chen Q."/>
            <person name="Zhang S."/>
            <person name="Li H."/>
            <person name="Wu J."/>
            <person name="Wang P."/>
            <person name="Li P."/>
            <person name="Shi C."/>
            <person name="Zheng F."/>
            <person name="Jian J."/>
            <person name="Huang B."/>
            <person name="Shan D."/>
            <person name="Shi M."/>
            <person name="Fang C."/>
            <person name="Yue Y."/>
            <person name="Li F."/>
            <person name="Li D."/>
            <person name="Wei S."/>
            <person name="Han B."/>
            <person name="Jiang C."/>
            <person name="Yin Y."/>
            <person name="Xia T."/>
            <person name="Zhang Z."/>
            <person name="Bennetzen J.L."/>
            <person name="Zhao S."/>
            <person name="Wan X."/>
        </authorList>
    </citation>
    <scope>NUCLEOTIDE SEQUENCE [LARGE SCALE GENOMIC DNA]</scope>
    <source>
        <strain evidence="2">cv. Shuchazao</strain>
        <tissue evidence="1">Leaf</tissue>
    </source>
</reference>